<feature type="compositionally biased region" description="Basic and acidic residues" evidence="1">
    <location>
        <begin position="437"/>
        <end position="456"/>
    </location>
</feature>
<feature type="region of interest" description="Disordered" evidence="1">
    <location>
        <begin position="568"/>
        <end position="589"/>
    </location>
</feature>
<feature type="compositionally biased region" description="Basic and acidic residues" evidence="1">
    <location>
        <begin position="315"/>
        <end position="333"/>
    </location>
</feature>
<reference evidence="3 4" key="1">
    <citation type="submission" date="2017-09" db="EMBL/GenBank/DDBJ databases">
        <title>Genome sequencing of Besnoitia besnoiti strain Bb-Ger1.</title>
        <authorList>
            <person name="Schares G."/>
            <person name="Venepally P."/>
            <person name="Lorenzi H.A."/>
        </authorList>
    </citation>
    <scope>NUCLEOTIDE SEQUENCE [LARGE SCALE GENOMIC DNA]</scope>
    <source>
        <strain evidence="3 4">Bb-Ger1</strain>
    </source>
</reference>
<organism evidence="3 4">
    <name type="scientific">Besnoitia besnoiti</name>
    <name type="common">Apicomplexan protozoan</name>
    <dbReference type="NCBI Taxonomy" id="94643"/>
    <lineage>
        <taxon>Eukaryota</taxon>
        <taxon>Sar</taxon>
        <taxon>Alveolata</taxon>
        <taxon>Apicomplexa</taxon>
        <taxon>Conoidasida</taxon>
        <taxon>Coccidia</taxon>
        <taxon>Eucoccidiorida</taxon>
        <taxon>Eimeriorina</taxon>
        <taxon>Sarcocystidae</taxon>
        <taxon>Besnoitia</taxon>
    </lineage>
</organism>
<dbReference type="EMBL" id="NWUJ01000011">
    <property type="protein sequence ID" value="PFH32350.1"/>
    <property type="molecule type" value="Genomic_DNA"/>
</dbReference>
<feature type="region of interest" description="Disordered" evidence="1">
    <location>
        <begin position="433"/>
        <end position="456"/>
    </location>
</feature>
<evidence type="ECO:0000256" key="2">
    <source>
        <dbReference type="SAM" id="Phobius"/>
    </source>
</evidence>
<dbReference type="KEGG" id="bbes:BESB_016680"/>
<feature type="compositionally biased region" description="Basic and acidic residues" evidence="1">
    <location>
        <begin position="230"/>
        <end position="255"/>
    </location>
</feature>
<feature type="compositionally biased region" description="Basic and acidic residues" evidence="1">
    <location>
        <begin position="716"/>
        <end position="739"/>
    </location>
</feature>
<feature type="region of interest" description="Disordered" evidence="1">
    <location>
        <begin position="212"/>
        <end position="333"/>
    </location>
</feature>
<evidence type="ECO:0000256" key="1">
    <source>
        <dbReference type="SAM" id="MobiDB-lite"/>
    </source>
</evidence>
<feature type="compositionally biased region" description="Polar residues" evidence="1">
    <location>
        <begin position="1022"/>
        <end position="1034"/>
    </location>
</feature>
<keyword evidence="2" id="KW-1133">Transmembrane helix</keyword>
<keyword evidence="4" id="KW-1185">Reference proteome</keyword>
<dbReference type="RefSeq" id="XP_029216359.1">
    <property type="nucleotide sequence ID" value="XM_029360383.1"/>
</dbReference>
<feature type="region of interest" description="Disordered" evidence="1">
    <location>
        <begin position="695"/>
        <end position="808"/>
    </location>
</feature>
<dbReference type="GeneID" id="40306729"/>
<sequence length="1047" mass="114969">MIEALSILGRSCVSFFRSVTSAFFSLSGPVWLKGNGRALHGVLRRRPKDTESRSPQPQVSVAAFPPSAEPPFFSWPSSASAPSSFEELLTGSPVDHFPQDHPSLWSVSRQPSELAPLPAPASVSAASAPSPSCLLWCATPPVSFSRPVLPFLQPNLLHGVSFQLGPESAERPVLTEVLLSPADVSGGVAWRVRVDAGDIWREPGLRCHDADWAKEGVEGEEGTAFEGDEEGGRAAAEESREREAGKVAEQKTREAQEEEGREPAGRPRGDRVRGYDEEIALRERGVKGKERLWKGGATERVQKGEGTRTQQQRARGKDTEDEHGGLDRERNRDRADVLRGSVIVSEDEDDQSGISFDSERRDAARDFLSQMVNTGEATAKWRVPPSPGGRSALPRELSAGVPKRAHKQDELSAAPFPERPAYLDKGFSFLAASSSPADERHEGTRSEGGRLRLQRPSREMSEVVVSIFTVDVRVRREAVPFQREPSPWEVGEAPADGNEGRKNDVRFAPEGRGRAQEAENVISHSWRLPFTCRHVLQMNLRDKKQRHEASGRRCRRRADVQTAIQGKTFHPRPPVECRPRKRGKDLKRQAHEKVSASFCALLQTLRALCSCRRRRSPHSQHLRLCLARLPSLRGAPLPAAPQGLSSRTGASPLMKKVATEGKFVYEASLFPTWNYRPGLHLATWSLVEHMTVAAEPSDDEPNRGTQLQRVPVPSPVDERRDYRGEGEGGHAVRRAEMHNKSQIPDGESEGNAAASSTQEGGDAYDRRDGRQFTERGTKTAQVSEGSHPIYTGPGHSGERQKGEKSGVNNNSRIQVAVEVHIVADEACEQTCHRGHCWPLTFIDDFRVSYCRCTLGVGGASCDVEILPPWYVAALTACLVLSNLAFVFILRSSWRDFCAYGRNLAGDAAAVGSDCFTARRDGPRCGGRLVTGAEWHDDGDCADGNEHEEEQRGGRAQVTRTTKSRTLQATKWRAGVRLLVFGTASAWQSLSSDSLFSPLSLGKCKLQMGLPAIGLRGRFAASGTDSQPQPLQRGNITHVISRAPPPRR</sequence>
<feature type="compositionally biased region" description="Basic and acidic residues" evidence="1">
    <location>
        <begin position="763"/>
        <end position="777"/>
    </location>
</feature>
<keyword evidence="2" id="KW-0472">Membrane</keyword>
<dbReference type="VEuPathDB" id="ToxoDB:BESB_016680"/>
<feature type="compositionally biased region" description="Basic and acidic residues" evidence="1">
    <location>
        <begin position="261"/>
        <end position="293"/>
    </location>
</feature>
<evidence type="ECO:0008006" key="5">
    <source>
        <dbReference type="Google" id="ProtNLM"/>
    </source>
</evidence>
<dbReference type="AlphaFoldDB" id="A0A2A9MAF7"/>
<dbReference type="Proteomes" id="UP000224006">
    <property type="component" value="Chromosome X"/>
</dbReference>
<evidence type="ECO:0000313" key="3">
    <source>
        <dbReference type="EMBL" id="PFH32350.1"/>
    </source>
</evidence>
<feature type="region of interest" description="Disordered" evidence="1">
    <location>
        <begin position="1020"/>
        <end position="1047"/>
    </location>
</feature>
<feature type="region of interest" description="Disordered" evidence="1">
    <location>
        <begin position="376"/>
        <end position="418"/>
    </location>
</feature>
<gene>
    <name evidence="3" type="ORF">BESB_016680</name>
</gene>
<dbReference type="OrthoDB" id="332721at2759"/>
<evidence type="ECO:0000313" key="4">
    <source>
        <dbReference type="Proteomes" id="UP000224006"/>
    </source>
</evidence>
<keyword evidence="2" id="KW-0812">Transmembrane</keyword>
<proteinExistence type="predicted"/>
<feature type="transmembrane region" description="Helical" evidence="2">
    <location>
        <begin position="869"/>
        <end position="889"/>
    </location>
</feature>
<comment type="caution">
    <text evidence="3">The sequence shown here is derived from an EMBL/GenBank/DDBJ whole genome shotgun (WGS) entry which is preliminary data.</text>
</comment>
<feature type="compositionally biased region" description="Acidic residues" evidence="1">
    <location>
        <begin position="218"/>
        <end position="229"/>
    </location>
</feature>
<accession>A0A2A9MAF7</accession>
<protein>
    <recommendedName>
        <fullName evidence="5">EGF-like domain-containing protein</fullName>
    </recommendedName>
</protein>
<name>A0A2A9MAF7_BESBE</name>